<gene>
    <name evidence="1" type="primary">arnD_1</name>
    <name evidence="1" type="ORF">NCTC6754_04543</name>
</gene>
<name>A0A447TZE3_SALET</name>
<dbReference type="AlphaFoldDB" id="A0A447TZE3"/>
<dbReference type="Proteomes" id="UP000269208">
    <property type="component" value="Chromosome"/>
</dbReference>
<dbReference type="EC" id="3.5.1.-" evidence="1"/>
<accession>A0A447TZE3</accession>
<dbReference type="GO" id="GO:0016787">
    <property type="term" value="F:hydrolase activity"/>
    <property type="evidence" value="ECO:0007669"/>
    <property type="project" value="UniProtKB-KW"/>
</dbReference>
<reference evidence="1 2" key="1">
    <citation type="submission" date="2018-12" db="EMBL/GenBank/DDBJ databases">
        <authorList>
            <consortium name="Pathogen Informatics"/>
        </authorList>
    </citation>
    <scope>NUCLEOTIDE SEQUENCE [LARGE SCALE GENOMIC DNA]</scope>
    <source>
        <strain evidence="1 2">NCTC6754</strain>
    </source>
</reference>
<dbReference type="EMBL" id="LR134190">
    <property type="protein sequence ID" value="VEB56769.1"/>
    <property type="molecule type" value="Genomic_DNA"/>
</dbReference>
<keyword evidence="1" id="KW-0378">Hydrolase</keyword>
<protein>
    <submittedName>
        <fullName evidence="1">Polymyxin resistance protein PmrJ, predicted deacetylase</fullName>
        <ecNumber evidence="1">3.5.1.-</ecNumber>
    </submittedName>
</protein>
<proteinExistence type="predicted"/>
<organism evidence="1 2">
    <name type="scientific">Salmonella enterica I</name>
    <dbReference type="NCBI Taxonomy" id="59201"/>
    <lineage>
        <taxon>Bacteria</taxon>
        <taxon>Pseudomonadati</taxon>
        <taxon>Pseudomonadota</taxon>
        <taxon>Gammaproteobacteria</taxon>
        <taxon>Enterobacterales</taxon>
        <taxon>Enterobacteriaceae</taxon>
        <taxon>Salmonella</taxon>
    </lineage>
</organism>
<evidence type="ECO:0000313" key="2">
    <source>
        <dbReference type="Proteomes" id="UP000269208"/>
    </source>
</evidence>
<evidence type="ECO:0000313" key="1">
    <source>
        <dbReference type="EMBL" id="VEB56769.1"/>
    </source>
</evidence>
<sequence length="50" mass="5365">MLQDKGTPVYTIHAEVEGIVHQPLFEDLLVRARDAGITFCPLGETAAGIA</sequence>